<name>A0A0Q4B2P0_9BACT</name>
<feature type="compositionally biased region" description="Polar residues" evidence="1">
    <location>
        <begin position="62"/>
        <end position="72"/>
    </location>
</feature>
<dbReference type="Proteomes" id="UP000054172">
    <property type="component" value="Unassembled WGS sequence"/>
</dbReference>
<dbReference type="STRING" id="1702214.AL399_01215"/>
<evidence type="ECO:0000313" key="2">
    <source>
        <dbReference type="EMBL" id="KQM09535.1"/>
    </source>
</evidence>
<sequence>MESNPSSPSTQSVLLAHIRIALQLAESVPLGQEEIRQLHLHLQTATILAEALGTENRLGASSHPSRAGSSQGVPLPRGAAAARGSLPTHQGTPVQVGSEGVPSSAGQQSAHFPGSSSPKEQAGSVGAPTPGASPELHHTGVKPPESAPLRASVGQPLATRGQKAPVVPTRSAGFTQKPVRHEAYQASMPTQNSRKVALESLLKGMSLNDRKLYCAELYGGDGARFRTALAQLESAGSLSQALELLQRDYAGAADSPVLAQFIQLLERRFS</sequence>
<dbReference type="AlphaFoldDB" id="A0A0Q4B2P0"/>
<proteinExistence type="predicted"/>
<reference evidence="2" key="1">
    <citation type="submission" date="2015-08" db="EMBL/GenBank/DDBJ databases">
        <title>Candidatus Bacteriodes Periocalifornicus.</title>
        <authorList>
            <person name="McLean J.S."/>
            <person name="Kelley S."/>
        </authorList>
    </citation>
    <scope>NUCLEOTIDE SEQUENCE [LARGE SCALE GENOMIC DNA]</scope>
    <source>
        <strain evidence="2">12B</strain>
    </source>
</reference>
<evidence type="ECO:0000256" key="1">
    <source>
        <dbReference type="SAM" id="MobiDB-lite"/>
    </source>
</evidence>
<accession>A0A0Q4B2P0</accession>
<gene>
    <name evidence="2" type="ORF">AL399_01215</name>
</gene>
<protein>
    <submittedName>
        <fullName evidence="2">Uncharacterized protein</fullName>
    </submittedName>
</protein>
<feature type="compositionally biased region" description="Polar residues" evidence="1">
    <location>
        <begin position="104"/>
        <end position="119"/>
    </location>
</feature>
<evidence type="ECO:0000313" key="3">
    <source>
        <dbReference type="Proteomes" id="UP000054172"/>
    </source>
</evidence>
<organism evidence="2 3">
    <name type="scientific">Candidatus [Bacteroides] periocalifornicus</name>
    <dbReference type="NCBI Taxonomy" id="1702214"/>
    <lineage>
        <taxon>Bacteria</taxon>
        <taxon>Pseudomonadati</taxon>
        <taxon>Bacteroidota</taxon>
    </lineage>
</organism>
<comment type="caution">
    <text evidence="2">The sequence shown here is derived from an EMBL/GenBank/DDBJ whole genome shotgun (WGS) entry which is preliminary data.</text>
</comment>
<dbReference type="EMBL" id="LIIK01000003">
    <property type="protein sequence ID" value="KQM09535.1"/>
    <property type="molecule type" value="Genomic_DNA"/>
</dbReference>
<keyword evidence="3" id="KW-1185">Reference proteome</keyword>
<dbReference type="PATRIC" id="fig|1702214.3.peg.1718"/>
<feature type="region of interest" description="Disordered" evidence="1">
    <location>
        <begin position="58"/>
        <end position="168"/>
    </location>
</feature>